<keyword evidence="4" id="KW-1185">Reference proteome</keyword>
<feature type="compositionally biased region" description="Polar residues" evidence="2">
    <location>
        <begin position="369"/>
        <end position="378"/>
    </location>
</feature>
<keyword evidence="1" id="KW-0175">Coiled coil</keyword>
<feature type="region of interest" description="Disordered" evidence="2">
    <location>
        <begin position="856"/>
        <end position="920"/>
    </location>
</feature>
<dbReference type="STRING" id="1890683.A0A427YJA2"/>
<comment type="caution">
    <text evidence="3">The sequence shown here is derived from an EMBL/GenBank/DDBJ whole genome shotgun (WGS) entry which is preliminary data.</text>
</comment>
<feature type="compositionally biased region" description="Low complexity" evidence="2">
    <location>
        <begin position="861"/>
        <end position="876"/>
    </location>
</feature>
<evidence type="ECO:0000313" key="4">
    <source>
        <dbReference type="Proteomes" id="UP000279259"/>
    </source>
</evidence>
<dbReference type="AlphaFoldDB" id="A0A427YJA2"/>
<dbReference type="OrthoDB" id="72772at2759"/>
<feature type="compositionally biased region" description="Low complexity" evidence="2">
    <location>
        <begin position="282"/>
        <end position="315"/>
    </location>
</feature>
<accession>A0A427YJA2</accession>
<evidence type="ECO:0000256" key="2">
    <source>
        <dbReference type="SAM" id="MobiDB-lite"/>
    </source>
</evidence>
<dbReference type="GO" id="GO:0035493">
    <property type="term" value="P:SNARE complex assembly"/>
    <property type="evidence" value="ECO:0007669"/>
    <property type="project" value="TreeGrafter"/>
</dbReference>
<dbReference type="GO" id="GO:0000149">
    <property type="term" value="F:SNARE binding"/>
    <property type="evidence" value="ECO:0007669"/>
    <property type="project" value="TreeGrafter"/>
</dbReference>
<name>A0A427YJA2_9TREE</name>
<dbReference type="PANTHER" id="PTHR15157:SF5">
    <property type="entry name" value="UV RADIATION RESISTANCE-ASSOCIATED GENE PROTEIN"/>
    <property type="match status" value="1"/>
</dbReference>
<dbReference type="EMBL" id="RSCD01000008">
    <property type="protein sequence ID" value="RSH91143.1"/>
    <property type="molecule type" value="Genomic_DNA"/>
</dbReference>
<feature type="region of interest" description="Disordered" evidence="2">
    <location>
        <begin position="515"/>
        <end position="538"/>
    </location>
</feature>
<feature type="compositionally biased region" description="Polar residues" evidence="2">
    <location>
        <begin position="92"/>
        <end position="107"/>
    </location>
</feature>
<gene>
    <name evidence="3" type="ORF">EHS25_009442</name>
</gene>
<dbReference type="PANTHER" id="PTHR15157">
    <property type="entry name" value="UV RADIATION RESISTANCE-ASSOCIATED GENE PROTEIN"/>
    <property type="match status" value="1"/>
</dbReference>
<feature type="compositionally biased region" description="Low complexity" evidence="2">
    <location>
        <begin position="68"/>
        <end position="83"/>
    </location>
</feature>
<feature type="compositionally biased region" description="Low complexity" evidence="2">
    <location>
        <begin position="890"/>
        <end position="905"/>
    </location>
</feature>
<proteinExistence type="predicted"/>
<feature type="compositionally biased region" description="Polar residues" evidence="2">
    <location>
        <begin position="337"/>
        <end position="353"/>
    </location>
</feature>
<sequence>MEVGGAPVLGSDDGGFGLFNMPKIRHITGIRIHQLTLPNALPFASKLVSDTARATHEAPIEGYGLGEPSASSSPIQSGSLPPISASPDAITLGSSPSLRRVPSQSGPSRRDRRISDAGTIKRDSGRERSSSNSAVGPPSSPTIQARMRGGRPRAPTLAGEAMEGQGHVGAGVHLHGSMDEQRALEEVKKRRLTRCFVVLKLPAPPFRESAAAPVAHNHVQAGDSAGSVTSVPEPRRKGSGGQDKLAGTGKPKQPRLVPLDTARRPLSRTASSQSTPSPPGTPRLRPTLSSSSSRSSLSGTAATSPSATPRTRTASLTSSSPAKWTVAGAGGTANGHAVTNGNATVPRAASQSRRPALARAASDAGTKQHGPSSPSGSFRESRPDAKKLSSRPRVQATRSDRTEPETIPEGQIKTFDPITPFYVSSIHHPSTHPRWISLSHDTDFAPWLTVEEAASSAFTLEVWYEDCAAGWRVLGNVGGKMDLGGLRRVEREDEVGENTLLFSLSTDPRGMYYFPPRGGVGDQVENGESDVGKGGRKKKESVKGIVERSLRETRMKQGVGVGGLHQLVNMQAVIADTQRGIDDVQQKIDGLLSRDADARALRRDVKEGETRVAWIRDKIAEVERTRREVEAGITLRRRAIERRKDHLCQAEESDDLARGVVQELMADITSVETERIALRPVIHHFRAHHVQNLDFLFPITPISPANLLYSILDVPLAIPSGSKDPAPPLSLPPNVVLPDGTTKVDERTTAAALGYVAMVVQLLGTLGGATGGLPYPITCAGSRSLVKDVVSVMQGPRAFPLYTKGVERYRYEYAVFLLNKDIEMLMQEANIRLVDIRHTLPNLKALLLTLSSPVAPAPRQPISGPSSTYISSLPSSRNTSRAWSFSRGLASPSSSSVTGPVSPATASPGGVGASEPVGSQ</sequence>
<dbReference type="GO" id="GO:0005768">
    <property type="term" value="C:endosome"/>
    <property type="evidence" value="ECO:0007669"/>
    <property type="project" value="TreeGrafter"/>
</dbReference>
<feature type="region of interest" description="Disordered" evidence="2">
    <location>
        <begin position="219"/>
        <end position="412"/>
    </location>
</feature>
<protein>
    <recommendedName>
        <fullName evidence="5">UV radiation resistance-associated gene protein</fullName>
    </recommendedName>
</protein>
<dbReference type="Proteomes" id="UP000279259">
    <property type="component" value="Unassembled WGS sequence"/>
</dbReference>
<reference evidence="3 4" key="1">
    <citation type="submission" date="2018-11" db="EMBL/GenBank/DDBJ databases">
        <title>Genome sequence of Saitozyma podzolica DSM 27192.</title>
        <authorList>
            <person name="Aliyu H."/>
            <person name="Gorte O."/>
            <person name="Ochsenreither K."/>
        </authorList>
    </citation>
    <scope>NUCLEOTIDE SEQUENCE [LARGE SCALE GENOMIC DNA]</scope>
    <source>
        <strain evidence="3 4">DSM 27192</strain>
    </source>
</reference>
<evidence type="ECO:0000256" key="1">
    <source>
        <dbReference type="ARBA" id="ARBA00023054"/>
    </source>
</evidence>
<evidence type="ECO:0008006" key="5">
    <source>
        <dbReference type="Google" id="ProtNLM"/>
    </source>
</evidence>
<feature type="region of interest" description="Disordered" evidence="2">
    <location>
        <begin position="61"/>
        <end position="158"/>
    </location>
</feature>
<evidence type="ECO:0000313" key="3">
    <source>
        <dbReference type="EMBL" id="RSH91143.1"/>
    </source>
</evidence>
<organism evidence="3 4">
    <name type="scientific">Saitozyma podzolica</name>
    <dbReference type="NCBI Taxonomy" id="1890683"/>
    <lineage>
        <taxon>Eukaryota</taxon>
        <taxon>Fungi</taxon>
        <taxon>Dikarya</taxon>
        <taxon>Basidiomycota</taxon>
        <taxon>Agaricomycotina</taxon>
        <taxon>Tremellomycetes</taxon>
        <taxon>Tremellales</taxon>
        <taxon>Trimorphomycetaceae</taxon>
        <taxon>Saitozyma</taxon>
    </lineage>
</organism>
<feature type="compositionally biased region" description="Basic and acidic residues" evidence="2">
    <location>
        <begin position="113"/>
        <end position="129"/>
    </location>
</feature>
<dbReference type="GO" id="GO:0000323">
    <property type="term" value="C:lytic vacuole"/>
    <property type="evidence" value="ECO:0007669"/>
    <property type="project" value="TreeGrafter"/>
</dbReference>